<dbReference type="Proteomes" id="UP000198635">
    <property type="component" value="Unassembled WGS sequence"/>
</dbReference>
<evidence type="ECO:0000256" key="1">
    <source>
        <dbReference type="ARBA" id="ARBA00023284"/>
    </source>
</evidence>
<dbReference type="GO" id="GO:0016853">
    <property type="term" value="F:isomerase activity"/>
    <property type="evidence" value="ECO:0007669"/>
    <property type="project" value="UniProtKB-KW"/>
</dbReference>
<sequence length="188" mass="20765">MKSIASKPIAGFLCSVLLLLLLEAGAAMLLVSGVNSADEAPALPRMTLLGDLRGTFSDLEGKSFALEDLRDKVVVINLWATWCPPCRAEMPFLENLWKKFQDNDRVQVLCISKETLEEVRRDPLAKSLTMPLYVFTSPVPPELDPEGLPTTYIFDRTGRVVFGHTGIAQWDAPEIVTYLEALSKAKGN</sequence>
<dbReference type="SUPFAM" id="SSF52833">
    <property type="entry name" value="Thioredoxin-like"/>
    <property type="match status" value="1"/>
</dbReference>
<keyword evidence="3" id="KW-0413">Isomerase</keyword>
<dbReference type="CDD" id="cd02966">
    <property type="entry name" value="TlpA_like_family"/>
    <property type="match status" value="1"/>
</dbReference>
<dbReference type="OrthoDB" id="9813820at2"/>
<dbReference type="AlphaFoldDB" id="A0A1I3WBW5"/>
<name>A0A1I3WBW5_9BACT</name>
<dbReference type="GO" id="GO:0016491">
    <property type="term" value="F:oxidoreductase activity"/>
    <property type="evidence" value="ECO:0007669"/>
    <property type="project" value="InterPro"/>
</dbReference>
<dbReference type="STRING" id="52560.SAMN04488082_112103"/>
<dbReference type="Gene3D" id="3.40.30.10">
    <property type="entry name" value="Glutaredoxin"/>
    <property type="match status" value="1"/>
</dbReference>
<dbReference type="InterPro" id="IPR000866">
    <property type="entry name" value="AhpC/TSA"/>
</dbReference>
<dbReference type="InterPro" id="IPR017937">
    <property type="entry name" value="Thioredoxin_CS"/>
</dbReference>
<feature type="domain" description="Thioredoxin" evidence="2">
    <location>
        <begin position="34"/>
        <end position="184"/>
    </location>
</feature>
<dbReference type="InterPro" id="IPR013766">
    <property type="entry name" value="Thioredoxin_domain"/>
</dbReference>
<dbReference type="PROSITE" id="PS00194">
    <property type="entry name" value="THIOREDOXIN_1"/>
    <property type="match status" value="1"/>
</dbReference>
<dbReference type="GO" id="GO:0016209">
    <property type="term" value="F:antioxidant activity"/>
    <property type="evidence" value="ECO:0007669"/>
    <property type="project" value="InterPro"/>
</dbReference>
<dbReference type="InterPro" id="IPR036249">
    <property type="entry name" value="Thioredoxin-like_sf"/>
</dbReference>
<keyword evidence="1" id="KW-0676">Redox-active center</keyword>
<organism evidence="3 4">
    <name type="scientific">Desulfomicrobium apsheronum</name>
    <dbReference type="NCBI Taxonomy" id="52560"/>
    <lineage>
        <taxon>Bacteria</taxon>
        <taxon>Pseudomonadati</taxon>
        <taxon>Thermodesulfobacteriota</taxon>
        <taxon>Desulfovibrionia</taxon>
        <taxon>Desulfovibrionales</taxon>
        <taxon>Desulfomicrobiaceae</taxon>
        <taxon>Desulfomicrobium</taxon>
    </lineage>
</organism>
<dbReference type="PANTHER" id="PTHR42852:SF17">
    <property type="entry name" value="THIOREDOXIN-LIKE PROTEIN HI_1115"/>
    <property type="match status" value="1"/>
</dbReference>
<reference evidence="4" key="1">
    <citation type="submission" date="2016-10" db="EMBL/GenBank/DDBJ databases">
        <authorList>
            <person name="Varghese N."/>
            <person name="Submissions S."/>
        </authorList>
    </citation>
    <scope>NUCLEOTIDE SEQUENCE [LARGE SCALE GENOMIC DNA]</scope>
    <source>
        <strain evidence="4">DSM 5918</strain>
    </source>
</reference>
<dbReference type="RefSeq" id="WP_092376023.1">
    <property type="nucleotide sequence ID" value="NZ_FORX01000012.1"/>
</dbReference>
<dbReference type="InterPro" id="IPR050553">
    <property type="entry name" value="Thioredoxin_ResA/DsbE_sf"/>
</dbReference>
<gene>
    <name evidence="3" type="ORF">SAMN04488082_112103</name>
</gene>
<dbReference type="PANTHER" id="PTHR42852">
    <property type="entry name" value="THIOL:DISULFIDE INTERCHANGE PROTEIN DSBE"/>
    <property type="match status" value="1"/>
</dbReference>
<dbReference type="Pfam" id="PF00578">
    <property type="entry name" value="AhpC-TSA"/>
    <property type="match status" value="1"/>
</dbReference>
<keyword evidence="4" id="KW-1185">Reference proteome</keyword>
<accession>A0A1I3WBW5</accession>
<dbReference type="EMBL" id="FORX01000012">
    <property type="protein sequence ID" value="SFK04237.1"/>
    <property type="molecule type" value="Genomic_DNA"/>
</dbReference>
<dbReference type="PROSITE" id="PS51352">
    <property type="entry name" value="THIOREDOXIN_2"/>
    <property type="match status" value="1"/>
</dbReference>
<evidence type="ECO:0000259" key="2">
    <source>
        <dbReference type="PROSITE" id="PS51352"/>
    </source>
</evidence>
<proteinExistence type="predicted"/>
<evidence type="ECO:0000313" key="3">
    <source>
        <dbReference type="EMBL" id="SFK04237.1"/>
    </source>
</evidence>
<protein>
    <submittedName>
        <fullName evidence="3">Thiol-disulfide isomerase or thioredoxin</fullName>
    </submittedName>
</protein>
<evidence type="ECO:0000313" key="4">
    <source>
        <dbReference type="Proteomes" id="UP000198635"/>
    </source>
</evidence>